<accession>A0A074XQZ5</accession>
<sequence length="159" mass="17706">MPHTKRVIALHTHERPIVHTRYSRGHLSLSSDKNILIHAHFDGWNTFAGALPADVGEHLPLTEVTEPGAPGEDLFRLSCSTTLERHTYSCTIVSSTRVASGAISLAKPKRNSFHNRRACEQVPITPLLSTPSLAFRTYHARLVSFRPSRSAQHMPLIKN</sequence>
<proteinExistence type="predicted"/>
<dbReference type="AlphaFoldDB" id="A0A074XQZ5"/>
<dbReference type="Proteomes" id="UP000030706">
    <property type="component" value="Unassembled WGS sequence"/>
</dbReference>
<reference evidence="1 2" key="1">
    <citation type="journal article" date="2014" name="BMC Genomics">
        <title>Genome sequencing of four Aureobasidium pullulans varieties: biotechnological potential, stress tolerance, and description of new species.</title>
        <authorList>
            <person name="Gostin Ar C."/>
            <person name="Ohm R.A."/>
            <person name="Kogej T."/>
            <person name="Sonjak S."/>
            <person name="Turk M."/>
            <person name="Zajc J."/>
            <person name="Zalar P."/>
            <person name="Grube M."/>
            <person name="Sun H."/>
            <person name="Han J."/>
            <person name="Sharma A."/>
            <person name="Chiniquy J."/>
            <person name="Ngan C.Y."/>
            <person name="Lipzen A."/>
            <person name="Barry K."/>
            <person name="Grigoriev I.V."/>
            <person name="Gunde-Cimerman N."/>
        </authorList>
    </citation>
    <scope>NUCLEOTIDE SEQUENCE [LARGE SCALE GENOMIC DNA]</scope>
    <source>
        <strain evidence="1 2">EXF-150</strain>
    </source>
</reference>
<dbReference type="EMBL" id="KL584976">
    <property type="protein sequence ID" value="KEQ88003.1"/>
    <property type="molecule type" value="Genomic_DNA"/>
</dbReference>
<dbReference type="HOGENOM" id="CLU_1660380_0_0_1"/>
<dbReference type="GeneID" id="40741171"/>
<keyword evidence="2" id="KW-1185">Reference proteome</keyword>
<dbReference type="RefSeq" id="XP_029764190.1">
    <property type="nucleotide sequence ID" value="XM_029898865.1"/>
</dbReference>
<gene>
    <name evidence="1" type="ORF">M438DRAFT_136207</name>
</gene>
<evidence type="ECO:0000313" key="2">
    <source>
        <dbReference type="Proteomes" id="UP000030706"/>
    </source>
</evidence>
<evidence type="ECO:0000313" key="1">
    <source>
        <dbReference type="EMBL" id="KEQ88003.1"/>
    </source>
</evidence>
<name>A0A074XQZ5_AURPU</name>
<protein>
    <submittedName>
        <fullName evidence="1">Uncharacterized protein</fullName>
    </submittedName>
</protein>
<organism evidence="1 2">
    <name type="scientific">Aureobasidium pullulans EXF-150</name>
    <dbReference type="NCBI Taxonomy" id="1043002"/>
    <lineage>
        <taxon>Eukaryota</taxon>
        <taxon>Fungi</taxon>
        <taxon>Dikarya</taxon>
        <taxon>Ascomycota</taxon>
        <taxon>Pezizomycotina</taxon>
        <taxon>Dothideomycetes</taxon>
        <taxon>Dothideomycetidae</taxon>
        <taxon>Dothideales</taxon>
        <taxon>Saccotheciaceae</taxon>
        <taxon>Aureobasidium</taxon>
    </lineage>
</organism>